<keyword evidence="2 3" id="KW-0408">Iron</keyword>
<name>A0ABD0L5S5_9CAEN</name>
<dbReference type="AlphaFoldDB" id="A0ABD0L5S5"/>
<feature type="transmembrane region" description="Helical" evidence="4">
    <location>
        <begin position="12"/>
        <end position="32"/>
    </location>
</feature>
<keyword evidence="2 3" id="KW-0479">Metal-binding</keyword>
<dbReference type="InterPro" id="IPR001128">
    <property type="entry name" value="Cyt_P450"/>
</dbReference>
<dbReference type="InterPro" id="IPR036396">
    <property type="entry name" value="Cyt_P450_sf"/>
</dbReference>
<dbReference type="PROSITE" id="PS00086">
    <property type="entry name" value="CYTOCHROME_P450"/>
    <property type="match status" value="1"/>
</dbReference>
<dbReference type="PANTHER" id="PTHR24291">
    <property type="entry name" value="CYTOCHROME P450 FAMILY 4"/>
    <property type="match status" value="1"/>
</dbReference>
<dbReference type="PRINTS" id="PR00463">
    <property type="entry name" value="EP450I"/>
</dbReference>
<proteinExistence type="inferred from homology"/>
<dbReference type="EMBL" id="JACVVK020000082">
    <property type="protein sequence ID" value="KAK7494515.1"/>
    <property type="molecule type" value="Genomic_DNA"/>
</dbReference>
<dbReference type="Gene3D" id="1.10.630.10">
    <property type="entry name" value="Cytochrome P450"/>
    <property type="match status" value="1"/>
</dbReference>
<dbReference type="InterPro" id="IPR050196">
    <property type="entry name" value="Cytochrome_P450_Monoox"/>
</dbReference>
<comment type="caution">
    <text evidence="5">The sequence shown here is derived from an EMBL/GenBank/DDBJ whole genome shotgun (WGS) entry which is preliminary data.</text>
</comment>
<keyword evidence="3" id="KW-0560">Oxidoreductase</keyword>
<keyword evidence="3" id="KW-0503">Monooxygenase</keyword>
<feature type="binding site" description="axial binding residue" evidence="2">
    <location>
        <position position="446"/>
    </location>
    <ligand>
        <name>heme</name>
        <dbReference type="ChEBI" id="CHEBI:30413"/>
    </ligand>
    <ligandPart>
        <name>Fe</name>
        <dbReference type="ChEBI" id="CHEBI:18248"/>
    </ligandPart>
</feature>
<comment type="similarity">
    <text evidence="1 3">Belongs to the cytochrome P450 family.</text>
</comment>
<keyword evidence="4" id="KW-0472">Membrane</keyword>
<dbReference type="PRINTS" id="PR00385">
    <property type="entry name" value="P450"/>
</dbReference>
<keyword evidence="4" id="KW-1133">Transmembrane helix</keyword>
<dbReference type="PANTHER" id="PTHR24291:SF201">
    <property type="entry name" value="CYTOCHROME P450, FAMILY 4, SUBFAMILY B, POLYPEPTIDE 7"/>
    <property type="match status" value="1"/>
</dbReference>
<dbReference type="SUPFAM" id="SSF48264">
    <property type="entry name" value="Cytochrome P450"/>
    <property type="match status" value="1"/>
</dbReference>
<accession>A0ABD0L5S5</accession>
<reference evidence="5 6" key="1">
    <citation type="journal article" date="2023" name="Sci. Data">
        <title>Genome assembly of the Korean intertidal mud-creeper Batillaria attramentaria.</title>
        <authorList>
            <person name="Patra A.K."/>
            <person name="Ho P.T."/>
            <person name="Jun S."/>
            <person name="Lee S.J."/>
            <person name="Kim Y."/>
            <person name="Won Y.J."/>
        </authorList>
    </citation>
    <scope>NUCLEOTIDE SEQUENCE [LARGE SCALE GENOMIC DNA]</scope>
    <source>
        <strain evidence="5">Wonlab-2016</strain>
    </source>
</reference>
<evidence type="ECO:0000313" key="5">
    <source>
        <dbReference type="EMBL" id="KAK7494515.1"/>
    </source>
</evidence>
<dbReference type="Pfam" id="PF00067">
    <property type="entry name" value="p450"/>
    <property type="match status" value="1"/>
</dbReference>
<gene>
    <name evidence="5" type="ORF">BaRGS_00014168</name>
</gene>
<dbReference type="CDD" id="cd20659">
    <property type="entry name" value="CYP4B_4F-like"/>
    <property type="match status" value="1"/>
</dbReference>
<evidence type="ECO:0000256" key="3">
    <source>
        <dbReference type="RuleBase" id="RU000461"/>
    </source>
</evidence>
<dbReference type="GO" id="GO:0004497">
    <property type="term" value="F:monooxygenase activity"/>
    <property type="evidence" value="ECO:0007669"/>
    <property type="project" value="UniProtKB-KW"/>
</dbReference>
<dbReference type="InterPro" id="IPR017972">
    <property type="entry name" value="Cyt_P450_CS"/>
</dbReference>
<comment type="cofactor">
    <cofactor evidence="2">
        <name>heme</name>
        <dbReference type="ChEBI" id="CHEBI:30413"/>
    </cofactor>
</comment>
<dbReference type="Proteomes" id="UP001519460">
    <property type="component" value="Unassembled WGS sequence"/>
</dbReference>
<evidence type="ECO:0008006" key="7">
    <source>
        <dbReference type="Google" id="ProtNLM"/>
    </source>
</evidence>
<keyword evidence="2 3" id="KW-0349">Heme</keyword>
<evidence type="ECO:0000256" key="2">
    <source>
        <dbReference type="PIRSR" id="PIRSR602401-1"/>
    </source>
</evidence>
<keyword evidence="4" id="KW-0812">Transmembrane</keyword>
<evidence type="ECO:0000256" key="4">
    <source>
        <dbReference type="SAM" id="Phobius"/>
    </source>
</evidence>
<dbReference type="InterPro" id="IPR002401">
    <property type="entry name" value="Cyt_P450_E_grp-I"/>
</dbReference>
<evidence type="ECO:0000256" key="1">
    <source>
        <dbReference type="ARBA" id="ARBA00010617"/>
    </source>
</evidence>
<dbReference type="GO" id="GO:0046872">
    <property type="term" value="F:metal ion binding"/>
    <property type="evidence" value="ECO:0007669"/>
    <property type="project" value="UniProtKB-KW"/>
</dbReference>
<keyword evidence="6" id="KW-1185">Reference proteome</keyword>
<evidence type="ECO:0000313" key="6">
    <source>
        <dbReference type="Proteomes" id="UP001519460"/>
    </source>
</evidence>
<sequence length="502" mass="57595">MVVGFSSMSPLVQALVVVVVTTVVVQLIRWLLAYCSYFKFFNKLPGETDFSWIWGNMHKPEILDYLQSLNTKYPRFYRLWRGPFNVSVSLNHPDTVRQLLKTSDPKPFSYNYALPWLGEGLLIASGNKWARSRRLLTPAFHFDILKPYVAVSNAACDVMLQKLQKHAETKTSIEMFGVISLCTFDVILQCAMSYKDDIQQKGESHPYVLAVTEITELWTERARNPLMTRDVIYSLTKNGRRFRQQCDFVHAIAENVIKTRKESLERDGPPQKRYLDFLDILLTAKDDNGQGMTSLDIRNEVDTFMFEGHDTTASAIAWALYSLCEHPKYQQRVQAEVDHILQGRDSDNIEWSDLSKLEFLTMVIKESMRLHCPVPLIGREITQPLSLDGVTIPAGTSCTINIINVHHNPTVWPDPYSFKPERFHPDNMKDKDSYAFIPFSAGPRNCIGQHFAMNEQKVILSRMLRRFTFTLDPNHPVTKKTAAVMRTMTGMRMIATPRTPTV</sequence>
<protein>
    <recommendedName>
        <fullName evidence="7">Cytochrome P450</fullName>
    </recommendedName>
</protein>
<organism evidence="5 6">
    <name type="scientific">Batillaria attramentaria</name>
    <dbReference type="NCBI Taxonomy" id="370345"/>
    <lineage>
        <taxon>Eukaryota</taxon>
        <taxon>Metazoa</taxon>
        <taxon>Spiralia</taxon>
        <taxon>Lophotrochozoa</taxon>
        <taxon>Mollusca</taxon>
        <taxon>Gastropoda</taxon>
        <taxon>Caenogastropoda</taxon>
        <taxon>Sorbeoconcha</taxon>
        <taxon>Cerithioidea</taxon>
        <taxon>Batillariidae</taxon>
        <taxon>Batillaria</taxon>
    </lineage>
</organism>